<feature type="compositionally biased region" description="Low complexity" evidence="1">
    <location>
        <begin position="271"/>
        <end position="286"/>
    </location>
</feature>
<gene>
    <name evidence="2" type="ORF">BS50DRAFT_193078</name>
</gene>
<evidence type="ECO:0000313" key="3">
    <source>
        <dbReference type="Proteomes" id="UP000240883"/>
    </source>
</evidence>
<name>A0A2T2P7P3_CORCC</name>
<feature type="compositionally biased region" description="Basic and acidic residues" evidence="1">
    <location>
        <begin position="159"/>
        <end position="180"/>
    </location>
</feature>
<feature type="compositionally biased region" description="Basic and acidic residues" evidence="1">
    <location>
        <begin position="112"/>
        <end position="122"/>
    </location>
</feature>
<dbReference type="STRING" id="1448308.A0A2T2P7P3"/>
<dbReference type="Proteomes" id="UP000240883">
    <property type="component" value="Unassembled WGS sequence"/>
</dbReference>
<feature type="region of interest" description="Disordered" evidence="1">
    <location>
        <begin position="727"/>
        <end position="746"/>
    </location>
</feature>
<feature type="compositionally biased region" description="Basic and acidic residues" evidence="1">
    <location>
        <begin position="383"/>
        <end position="395"/>
    </location>
</feature>
<keyword evidence="3" id="KW-1185">Reference proteome</keyword>
<dbReference type="EMBL" id="KZ678129">
    <property type="protein sequence ID" value="PSN73684.1"/>
    <property type="molecule type" value="Genomic_DNA"/>
</dbReference>
<feature type="region of interest" description="Disordered" evidence="1">
    <location>
        <begin position="34"/>
        <end position="199"/>
    </location>
</feature>
<protein>
    <submittedName>
        <fullName evidence="2">Uncharacterized protein</fullName>
    </submittedName>
</protein>
<dbReference type="AlphaFoldDB" id="A0A2T2P7P3"/>
<reference evidence="2 3" key="1">
    <citation type="journal article" date="2018" name="Front. Microbiol.">
        <title>Genome-Wide Analysis of Corynespora cassiicola Leaf Fall Disease Putative Effectors.</title>
        <authorList>
            <person name="Lopez D."/>
            <person name="Ribeiro S."/>
            <person name="Label P."/>
            <person name="Fumanal B."/>
            <person name="Venisse J.S."/>
            <person name="Kohler A."/>
            <person name="de Oliveira R.R."/>
            <person name="Labutti K."/>
            <person name="Lipzen A."/>
            <person name="Lail K."/>
            <person name="Bauer D."/>
            <person name="Ohm R.A."/>
            <person name="Barry K.W."/>
            <person name="Spatafora J."/>
            <person name="Grigoriev I.V."/>
            <person name="Martin F.M."/>
            <person name="Pujade-Renaud V."/>
        </authorList>
    </citation>
    <scope>NUCLEOTIDE SEQUENCE [LARGE SCALE GENOMIC DNA]</scope>
    <source>
        <strain evidence="2 3">Philippines</strain>
    </source>
</reference>
<accession>A0A2T2P7P3</accession>
<feature type="region of interest" description="Disordered" evidence="1">
    <location>
        <begin position="617"/>
        <end position="645"/>
    </location>
</feature>
<evidence type="ECO:0000313" key="2">
    <source>
        <dbReference type="EMBL" id="PSN73684.1"/>
    </source>
</evidence>
<organism evidence="2 3">
    <name type="scientific">Corynespora cassiicola Philippines</name>
    <dbReference type="NCBI Taxonomy" id="1448308"/>
    <lineage>
        <taxon>Eukaryota</taxon>
        <taxon>Fungi</taxon>
        <taxon>Dikarya</taxon>
        <taxon>Ascomycota</taxon>
        <taxon>Pezizomycotina</taxon>
        <taxon>Dothideomycetes</taxon>
        <taxon>Pleosporomycetidae</taxon>
        <taxon>Pleosporales</taxon>
        <taxon>Corynesporascaceae</taxon>
        <taxon>Corynespora</taxon>
    </lineage>
</organism>
<feature type="compositionally biased region" description="Polar residues" evidence="1">
    <location>
        <begin position="334"/>
        <end position="350"/>
    </location>
</feature>
<proteinExistence type="predicted"/>
<feature type="region of interest" description="Disordered" evidence="1">
    <location>
        <begin position="664"/>
        <end position="715"/>
    </location>
</feature>
<feature type="region of interest" description="Disordered" evidence="1">
    <location>
        <begin position="211"/>
        <end position="315"/>
    </location>
</feature>
<evidence type="ECO:0000256" key="1">
    <source>
        <dbReference type="SAM" id="MobiDB-lite"/>
    </source>
</evidence>
<feature type="region of interest" description="Disordered" evidence="1">
    <location>
        <begin position="334"/>
        <end position="474"/>
    </location>
</feature>
<dbReference type="OrthoDB" id="1923159at2759"/>
<sequence length="904" mass="96098">MSDSFANSHWTDDQIFSPEEEASINVDALVNDSDFEPLGRGTPINSHRLDPPRRATPTIPPGFTAPVVPKPMIDDHASRPMSRTTSSTLPPAVPVMPITPIRAATPVKSKKEKQPVDTKEAQSAKVAEPVATPKIKPEMPSKPGRKPSSGKTQSGAEAAKGKVENDPLVDQKESRQKESPVKATPKSKTSLKKLDATPQKDMAFKEFAAVAAATPASSKRQHPGKLDIAAATKAPENEPPTLASLLKSDAPSKGLRNISLSTNSVPPSPVITPASTPAATSTGSPVKRSAPRTIRVVPTPKTEVPPPLSAVSATSVPHVPTVEKLRSRQASIASLNQPGTPASELVSDTASITSTSISRANSPPPIGGKVGTAPVRKKTKSQAKKERQERKRQITEEQEMALDEPNQDEEPVQAPIVGRKKKTKKPAQASVPTPTPAPAPTPLPLDTPKNPTVEEEEDTEIVEPKPGPVAVPKKASTLETTIQFPQKPQLLSLFESIGFMDQAKEKRELSPQAIIADLQKTGELRPSELEFFKPPPSSFGHASRTYQSNVAAVTPPDLKIHFSEADLDALTKKKPVRLNGQDGKPESRTLITPQGKFLWGLSPEDEERVLELEKRIENSKGQARFHPRRQTAHSNSHNASPQTHSKDVLPAIATALKEAGAKLNRNAASSPTQPMPKLDPTATLLGSTSLPLPPVQASSDVPAPSPQPQPQSQASPETMAFLNQFVLPKTDNPSPNTPRSEMAAVGGPPGAGLANISVNVNKIAKAAKAAAEGGLSTEVDGMGVITKDRRNGVWVQSLEAFMSAGLGFHSSQDANVYGQGNVTLFGNGLDVQGLTNVVESGGGLSGFGGAFQGQNTRRSRQGLLSLGESEQSLHSAKKDNEAMEKKFMASQKRNKKILNGVGKF</sequence>
<feature type="compositionally biased region" description="Low complexity" evidence="1">
    <location>
        <begin position="680"/>
        <end position="702"/>
    </location>
</feature>
<feature type="compositionally biased region" description="Pro residues" evidence="1">
    <location>
        <begin position="433"/>
        <end position="445"/>
    </location>
</feature>
<feature type="compositionally biased region" description="Polar residues" evidence="1">
    <location>
        <begin position="632"/>
        <end position="643"/>
    </location>
</feature>
<feature type="compositionally biased region" description="Acidic residues" evidence="1">
    <location>
        <begin position="396"/>
        <end position="411"/>
    </location>
</feature>